<dbReference type="KEGG" id="nfn:NFRAN_0898"/>
<dbReference type="AlphaFoldDB" id="A0A484IC35"/>
<gene>
    <name evidence="1" type="ORF">NFRAN_0898</name>
</gene>
<dbReference type="EMBL" id="LR216287">
    <property type="protein sequence ID" value="VFJ13220.1"/>
    <property type="molecule type" value="Genomic_DNA"/>
</dbReference>
<dbReference type="Proteomes" id="UP000294299">
    <property type="component" value="Chromosome NFRAN"/>
</dbReference>
<organism evidence="1 2">
    <name type="scientific">Candidatus Nitrosocosmicus franklandianus</name>
    <dbReference type="NCBI Taxonomy" id="1798806"/>
    <lineage>
        <taxon>Archaea</taxon>
        <taxon>Nitrososphaerota</taxon>
        <taxon>Nitrososphaeria</taxon>
        <taxon>Nitrososphaerales</taxon>
        <taxon>Nitrososphaeraceae</taxon>
        <taxon>Candidatus Nitrosocosmicus</taxon>
    </lineage>
</organism>
<sequence length="78" mass="9217">MYSSLYKTLLVKFCPECGGSLSFDGITKNFICKGCGLFAPREKIEELHEKINTREQRNKSEDYLEWWQSSKKEKKENF</sequence>
<protein>
    <recommendedName>
        <fullName evidence="3">TFIIB-type zinc ribbon-containing protein</fullName>
    </recommendedName>
</protein>
<proteinExistence type="predicted"/>
<keyword evidence="2" id="KW-1185">Reference proteome</keyword>
<evidence type="ECO:0000313" key="1">
    <source>
        <dbReference type="EMBL" id="VFJ13220.1"/>
    </source>
</evidence>
<reference evidence="1 2" key="1">
    <citation type="submission" date="2019-02" db="EMBL/GenBank/DDBJ databases">
        <authorList>
            <person name="Lehtovirta-Morley E L."/>
        </authorList>
    </citation>
    <scope>NUCLEOTIDE SEQUENCE [LARGE SCALE GENOMIC DNA]</scope>
    <source>
        <strain evidence="1">NFRAN1</strain>
    </source>
</reference>
<accession>A0A484IC35</accession>
<name>A0A484IC35_9ARCH</name>
<evidence type="ECO:0000313" key="2">
    <source>
        <dbReference type="Proteomes" id="UP000294299"/>
    </source>
</evidence>
<evidence type="ECO:0008006" key="3">
    <source>
        <dbReference type="Google" id="ProtNLM"/>
    </source>
</evidence>